<keyword evidence="3 4" id="KW-0012">Acyltransferase</keyword>
<accession>A0A9K3JI99</accession>
<comment type="similarity">
    <text evidence="1">Belongs to the plant acyltransferase family.</text>
</comment>
<sequence length="425" mass="48015">MNKVIMTKLQRFGKIRQLHTIISQETIKPLSPTPPHLKIHKLSLIDYFAHHTHMPLIFFYQNYKYSDTNILKKSLSQCLTQYYPFAGRFQSPSADHIACNDEGVKFLEASIDSPLDYFLLKKEQDKTLDQLIPKGLDNHNMMEVQLNHFTCGGAALTVSVSHKIADGVTTLNLCNHWAALTRGESPRNPSFVFLPKSNFNIPDYQVMGTCKVEYANRIFKFPNSKLNELKKTINAMGGIAPVNPTRVESLTSLLFKCAVGAATTKSGCLHPSNLFQVVNLRNKDSKDFTKLTVGNLSVMVFVEKMDSGQIELDQVITSLRKEIVELQGVRDMKELGEVLEKSVLVFMNGCPNYTFTGMCRLPYNQVDFGWGKPDRVMLRVVHPGSYFILMDTACGDGIEVTVQLEEDEMAIFENDKELLTYAQHI</sequence>
<evidence type="ECO:0000256" key="1">
    <source>
        <dbReference type="ARBA" id="ARBA00009861"/>
    </source>
</evidence>
<organism evidence="4 5">
    <name type="scientific">Helianthus annuus</name>
    <name type="common">Common sunflower</name>
    <dbReference type="NCBI Taxonomy" id="4232"/>
    <lineage>
        <taxon>Eukaryota</taxon>
        <taxon>Viridiplantae</taxon>
        <taxon>Streptophyta</taxon>
        <taxon>Embryophyta</taxon>
        <taxon>Tracheophyta</taxon>
        <taxon>Spermatophyta</taxon>
        <taxon>Magnoliopsida</taxon>
        <taxon>eudicotyledons</taxon>
        <taxon>Gunneridae</taxon>
        <taxon>Pentapetalae</taxon>
        <taxon>asterids</taxon>
        <taxon>campanulids</taxon>
        <taxon>Asterales</taxon>
        <taxon>Asteraceae</taxon>
        <taxon>Asteroideae</taxon>
        <taxon>Heliantheae alliance</taxon>
        <taxon>Heliantheae</taxon>
        <taxon>Helianthus</taxon>
    </lineage>
</organism>
<dbReference type="InterPro" id="IPR023213">
    <property type="entry name" value="CAT-like_dom_sf"/>
</dbReference>
<proteinExistence type="inferred from homology"/>
<evidence type="ECO:0000256" key="2">
    <source>
        <dbReference type="ARBA" id="ARBA00022679"/>
    </source>
</evidence>
<comment type="caution">
    <text evidence="4">The sequence shown here is derived from an EMBL/GenBank/DDBJ whole genome shotgun (WGS) entry which is preliminary data.</text>
</comment>
<dbReference type="PANTHER" id="PTHR31623:SF92">
    <property type="entry name" value="VINORINE SYNTHASE"/>
    <property type="match status" value="1"/>
</dbReference>
<dbReference type="GO" id="GO:0047162">
    <property type="term" value="F:17-O-deacetylvindoline O-acetyltransferase activity"/>
    <property type="evidence" value="ECO:0007669"/>
    <property type="project" value="UniProtKB-EC"/>
</dbReference>
<reference evidence="4" key="1">
    <citation type="journal article" date="2017" name="Nature">
        <title>The sunflower genome provides insights into oil metabolism, flowering and Asterid evolution.</title>
        <authorList>
            <person name="Badouin H."/>
            <person name="Gouzy J."/>
            <person name="Grassa C.J."/>
            <person name="Murat F."/>
            <person name="Staton S.E."/>
            <person name="Cottret L."/>
            <person name="Lelandais-Briere C."/>
            <person name="Owens G.L."/>
            <person name="Carrere S."/>
            <person name="Mayjonade B."/>
            <person name="Legrand L."/>
            <person name="Gill N."/>
            <person name="Kane N.C."/>
            <person name="Bowers J.E."/>
            <person name="Hubner S."/>
            <person name="Bellec A."/>
            <person name="Berard A."/>
            <person name="Berges H."/>
            <person name="Blanchet N."/>
            <person name="Boniface M.C."/>
            <person name="Brunel D."/>
            <person name="Catrice O."/>
            <person name="Chaidir N."/>
            <person name="Claudel C."/>
            <person name="Donnadieu C."/>
            <person name="Faraut T."/>
            <person name="Fievet G."/>
            <person name="Helmstetter N."/>
            <person name="King M."/>
            <person name="Knapp S.J."/>
            <person name="Lai Z."/>
            <person name="Le Paslier M.C."/>
            <person name="Lippi Y."/>
            <person name="Lorenzon L."/>
            <person name="Mandel J.R."/>
            <person name="Marage G."/>
            <person name="Marchand G."/>
            <person name="Marquand E."/>
            <person name="Bret-Mestries E."/>
            <person name="Morien E."/>
            <person name="Nambeesan S."/>
            <person name="Nguyen T."/>
            <person name="Pegot-Espagnet P."/>
            <person name="Pouilly N."/>
            <person name="Raftis F."/>
            <person name="Sallet E."/>
            <person name="Schiex T."/>
            <person name="Thomas J."/>
            <person name="Vandecasteele C."/>
            <person name="Vares D."/>
            <person name="Vear F."/>
            <person name="Vautrin S."/>
            <person name="Crespi M."/>
            <person name="Mangin B."/>
            <person name="Burke J.M."/>
            <person name="Salse J."/>
            <person name="Munos S."/>
            <person name="Vincourt P."/>
            <person name="Rieseberg L.H."/>
            <person name="Langlade N.B."/>
        </authorList>
    </citation>
    <scope>NUCLEOTIDE SEQUENCE</scope>
    <source>
        <tissue evidence="4">Leaves</tissue>
    </source>
</reference>
<protein>
    <submittedName>
        <fullName evidence="4">Deacetylvindoline O-acetyltransferase</fullName>
        <ecNumber evidence="4">2.3.1.107</ecNumber>
    </submittedName>
</protein>
<evidence type="ECO:0000313" key="5">
    <source>
        <dbReference type="Proteomes" id="UP000215914"/>
    </source>
</evidence>
<keyword evidence="2 4" id="KW-0808">Transferase</keyword>
<dbReference type="Proteomes" id="UP000215914">
    <property type="component" value="Unassembled WGS sequence"/>
</dbReference>
<dbReference type="EMBL" id="MNCJ02000318">
    <property type="protein sequence ID" value="KAF5815715.1"/>
    <property type="molecule type" value="Genomic_DNA"/>
</dbReference>
<dbReference type="EC" id="2.3.1.107" evidence="4"/>
<dbReference type="PANTHER" id="PTHR31623">
    <property type="entry name" value="F21J9.9"/>
    <property type="match status" value="1"/>
</dbReference>
<keyword evidence="5" id="KW-1185">Reference proteome</keyword>
<dbReference type="AlphaFoldDB" id="A0A9K3JI99"/>
<dbReference type="Pfam" id="PF02458">
    <property type="entry name" value="Transferase"/>
    <property type="match status" value="1"/>
</dbReference>
<evidence type="ECO:0000256" key="3">
    <source>
        <dbReference type="ARBA" id="ARBA00023315"/>
    </source>
</evidence>
<dbReference type="Gene3D" id="3.30.559.10">
    <property type="entry name" value="Chloramphenicol acetyltransferase-like domain"/>
    <property type="match status" value="2"/>
</dbReference>
<reference evidence="4" key="2">
    <citation type="submission" date="2020-06" db="EMBL/GenBank/DDBJ databases">
        <title>Helianthus annuus Genome sequencing and assembly Release 2.</title>
        <authorList>
            <person name="Gouzy J."/>
            <person name="Langlade N."/>
            <person name="Munos S."/>
        </authorList>
    </citation>
    <scope>NUCLEOTIDE SEQUENCE</scope>
    <source>
        <tissue evidence="4">Leaves</tissue>
    </source>
</reference>
<evidence type="ECO:0000313" key="4">
    <source>
        <dbReference type="EMBL" id="KAF5815715.1"/>
    </source>
</evidence>
<name>A0A9K3JI99_HELAN</name>
<dbReference type="Gramene" id="mRNA:HanXRQr2_Chr03g0126121">
    <property type="protein sequence ID" value="CDS:HanXRQr2_Chr03g0126121.1"/>
    <property type="gene ID" value="HanXRQr2_Chr03g0126121"/>
</dbReference>
<gene>
    <name evidence="4" type="ORF">HanXRQr2_Chr03g0126121</name>
</gene>
<dbReference type="OrthoDB" id="671439at2759"/>